<dbReference type="Pfam" id="PF16358">
    <property type="entry name" value="RcsF"/>
    <property type="match status" value="1"/>
</dbReference>
<organism evidence="3">
    <name type="scientific">Rouxiella sp. WC2420</name>
    <dbReference type="NCBI Taxonomy" id="3234145"/>
    <lineage>
        <taxon>Bacteria</taxon>
        <taxon>Pseudomonadati</taxon>
        <taxon>Pseudomonadota</taxon>
        <taxon>Gammaproteobacteria</taxon>
        <taxon>Enterobacterales</taxon>
        <taxon>Yersiniaceae</taxon>
        <taxon>Rouxiella</taxon>
    </lineage>
</organism>
<keyword evidence="1" id="KW-0472">Membrane</keyword>
<dbReference type="InterPro" id="IPR030852">
    <property type="entry name" value="RcsF"/>
</dbReference>
<dbReference type="AlphaFoldDB" id="A0AB39VVE5"/>
<protein>
    <recommendedName>
        <fullName evidence="1">Outer membrane lipoprotein RcsF</fullName>
    </recommendedName>
</protein>
<dbReference type="PROSITE" id="PS51257">
    <property type="entry name" value="PROKAR_LIPOPROTEIN"/>
    <property type="match status" value="1"/>
</dbReference>
<dbReference type="GO" id="GO:0031241">
    <property type="term" value="C:periplasmic side of cell outer membrane"/>
    <property type="evidence" value="ECO:0007669"/>
    <property type="project" value="UniProtKB-UniRule"/>
</dbReference>
<evidence type="ECO:0000313" key="3">
    <source>
        <dbReference type="EMBL" id="XDU73431.1"/>
    </source>
</evidence>
<reference evidence="3" key="1">
    <citation type="submission" date="2024-07" db="EMBL/GenBank/DDBJ databases">
        <authorList>
            <person name="Biller S.J."/>
        </authorList>
    </citation>
    <scope>NUCLEOTIDE SEQUENCE</scope>
    <source>
        <strain evidence="3">WC2420</strain>
    </source>
</reference>
<dbReference type="NCBIfam" id="NF008048">
    <property type="entry name" value="PRK10781.1"/>
    <property type="match status" value="1"/>
</dbReference>
<comment type="subcellular location">
    <subcellularLocation>
        <location evidence="1">Cell outer membrane</location>
        <topology evidence="1">Lipid-anchor</topology>
        <orientation evidence="1">Periplasmic side</orientation>
    </subcellularLocation>
</comment>
<comment type="function">
    <text evidence="1">Essential component of the Rcs signaling system, which controls transcription of numerous genes. Plays a role in signal transduction from the cell surface to the histidine kinase RcsC. May detect outer membrane defects.</text>
</comment>
<gene>
    <name evidence="1 3" type="primary">rcsF</name>
    <name evidence="3" type="ORF">AB3G37_04780</name>
</gene>
<dbReference type="EMBL" id="CP165628">
    <property type="protein sequence ID" value="XDU73431.1"/>
    <property type="molecule type" value="Genomic_DNA"/>
</dbReference>
<keyword evidence="2" id="KW-0732">Signal</keyword>
<dbReference type="HAMAP" id="MF_00976">
    <property type="entry name" value="RcsF"/>
    <property type="match status" value="1"/>
</dbReference>
<sequence>MRALPLCLLALLLAGCSAAHRTQPIFNEHPTYEPSQPAKPKPVSTRPAAIKLYKDPGALVGTPFRDLGEVSGESCQVNAHDAQPSISNARRRMLNHAATMKANAVLLHQCQIVSNVTGCHQQAVCQGSALNVSFK</sequence>
<name>A0AB39VVE5_9GAMM</name>
<feature type="disulfide bond" evidence="1">
    <location>
        <begin position="75"/>
        <end position="119"/>
    </location>
</feature>
<feature type="disulfide bond" evidence="1">
    <location>
        <begin position="110"/>
        <end position="125"/>
    </location>
</feature>
<keyword evidence="1" id="KW-1015">Disulfide bond</keyword>
<evidence type="ECO:0000256" key="2">
    <source>
        <dbReference type="SAM" id="SignalP"/>
    </source>
</evidence>
<dbReference type="GO" id="GO:0035556">
    <property type="term" value="P:intracellular signal transduction"/>
    <property type="evidence" value="ECO:0007669"/>
    <property type="project" value="InterPro"/>
</dbReference>
<evidence type="ECO:0000256" key="1">
    <source>
        <dbReference type="HAMAP-Rule" id="MF_00976"/>
    </source>
</evidence>
<comment type="similarity">
    <text evidence="1">Belongs to the RcsF family.</text>
</comment>
<proteinExistence type="inferred from homology"/>
<dbReference type="Gene3D" id="3.30.110.70">
    <property type="entry name" value="Hypothetical protein apc22750. Chain B"/>
    <property type="match status" value="1"/>
</dbReference>
<dbReference type="RefSeq" id="WP_369789866.1">
    <property type="nucleotide sequence ID" value="NZ_CP165628.1"/>
</dbReference>
<feature type="signal peptide" evidence="2">
    <location>
        <begin position="1"/>
        <end position="21"/>
    </location>
</feature>
<feature type="chain" id="PRO_5044302384" description="Outer membrane lipoprotein RcsF" evidence="2">
    <location>
        <begin position="22"/>
        <end position="135"/>
    </location>
</feature>
<accession>A0AB39VVE5</accession>
<keyword evidence="1" id="KW-0998">Cell outer membrane</keyword>